<name>A0A1J7J2N2_9PEZI</name>
<keyword evidence="2" id="KW-1185">Reference proteome</keyword>
<dbReference type="InParanoid" id="A0A1J7J2N2"/>
<evidence type="ECO:0000313" key="1">
    <source>
        <dbReference type="EMBL" id="OIW27577.1"/>
    </source>
</evidence>
<dbReference type="Proteomes" id="UP000182658">
    <property type="component" value="Unassembled WGS sequence"/>
</dbReference>
<protein>
    <submittedName>
        <fullName evidence="1">Uncharacterized protein</fullName>
    </submittedName>
</protein>
<evidence type="ECO:0000313" key="2">
    <source>
        <dbReference type="Proteomes" id="UP000182658"/>
    </source>
</evidence>
<gene>
    <name evidence="1" type="ORF">CONLIGDRAFT_633942</name>
</gene>
<dbReference type="OrthoDB" id="3766406at2759"/>
<reference evidence="1 2" key="1">
    <citation type="submission" date="2016-10" db="EMBL/GenBank/DDBJ databases">
        <title>Draft genome sequence of Coniochaeta ligniaria NRRL30616, a lignocellulolytic fungus for bioabatement of inhibitors in plant biomass hydrolysates.</title>
        <authorList>
            <consortium name="DOE Joint Genome Institute"/>
            <person name="Jimenez D.J."/>
            <person name="Hector R.E."/>
            <person name="Riley R."/>
            <person name="Sun H."/>
            <person name="Grigoriev I.V."/>
            <person name="Van Elsas J.D."/>
            <person name="Nichols N.N."/>
        </authorList>
    </citation>
    <scope>NUCLEOTIDE SEQUENCE [LARGE SCALE GENOMIC DNA]</scope>
    <source>
        <strain evidence="1 2">NRRL 30616</strain>
    </source>
</reference>
<dbReference type="EMBL" id="KV875099">
    <property type="protein sequence ID" value="OIW27577.1"/>
    <property type="molecule type" value="Genomic_DNA"/>
</dbReference>
<proteinExistence type="predicted"/>
<organism evidence="1 2">
    <name type="scientific">Coniochaeta ligniaria NRRL 30616</name>
    <dbReference type="NCBI Taxonomy" id="1408157"/>
    <lineage>
        <taxon>Eukaryota</taxon>
        <taxon>Fungi</taxon>
        <taxon>Dikarya</taxon>
        <taxon>Ascomycota</taxon>
        <taxon>Pezizomycotina</taxon>
        <taxon>Sordariomycetes</taxon>
        <taxon>Sordariomycetidae</taxon>
        <taxon>Coniochaetales</taxon>
        <taxon>Coniochaetaceae</taxon>
        <taxon>Coniochaeta</taxon>
    </lineage>
</organism>
<sequence>MRICPHLGFAPYHAPPGCLFGHHYRNPYGPSDQLTMATKAALAQQDDNRTAVTEVCGACPRWPTDFAVQASPDCVELHAWQDLGPEGSSTVYKSCVEGPGL</sequence>
<accession>A0A1J7J2N2</accession>
<dbReference type="AlphaFoldDB" id="A0A1J7J2N2"/>